<name>A0AAD9G9D8_9STRA</name>
<dbReference type="Pfam" id="PF05517">
    <property type="entry name" value="p25-alpha"/>
    <property type="match status" value="1"/>
</dbReference>
<feature type="region of interest" description="Disordered" evidence="2">
    <location>
        <begin position="94"/>
        <end position="125"/>
    </location>
</feature>
<evidence type="ECO:0000256" key="2">
    <source>
        <dbReference type="SAM" id="MobiDB-lite"/>
    </source>
</evidence>
<keyword evidence="3" id="KW-0472">Membrane</keyword>
<comment type="similarity">
    <text evidence="1">Belongs to the TPPP family.</text>
</comment>
<comment type="caution">
    <text evidence="5">The sequence shown here is derived from an EMBL/GenBank/DDBJ whole genome shotgun (WGS) entry which is preliminary data.</text>
</comment>
<dbReference type="SUPFAM" id="SSF47473">
    <property type="entry name" value="EF-hand"/>
    <property type="match status" value="1"/>
</dbReference>
<evidence type="ECO:0000259" key="4">
    <source>
        <dbReference type="PROSITE" id="PS50003"/>
    </source>
</evidence>
<dbReference type="EMBL" id="JASMQC010000026">
    <property type="protein sequence ID" value="KAK1934232.1"/>
    <property type="molecule type" value="Genomic_DNA"/>
</dbReference>
<dbReference type="GO" id="GO:0032273">
    <property type="term" value="P:positive regulation of protein polymerization"/>
    <property type="evidence" value="ECO:0007669"/>
    <property type="project" value="TreeGrafter"/>
</dbReference>
<organism evidence="5 6">
    <name type="scientific">Phytophthora citrophthora</name>
    <dbReference type="NCBI Taxonomy" id="4793"/>
    <lineage>
        <taxon>Eukaryota</taxon>
        <taxon>Sar</taxon>
        <taxon>Stramenopiles</taxon>
        <taxon>Oomycota</taxon>
        <taxon>Peronosporomycetes</taxon>
        <taxon>Peronosporales</taxon>
        <taxon>Peronosporaceae</taxon>
        <taxon>Phytophthora</taxon>
    </lineage>
</organism>
<feature type="domain" description="PH" evidence="4">
    <location>
        <begin position="875"/>
        <end position="1010"/>
    </location>
</feature>
<feature type="compositionally biased region" description="Low complexity" evidence="2">
    <location>
        <begin position="100"/>
        <end position="124"/>
    </location>
</feature>
<feature type="region of interest" description="Disordered" evidence="2">
    <location>
        <begin position="704"/>
        <end position="724"/>
    </location>
</feature>
<gene>
    <name evidence="5" type="ORF">P3T76_011435</name>
</gene>
<sequence length="1014" mass="111685">MMSPEAFGRTHKRHVTDIVRVALERKGVIGFIDVHDGMTLLEARTLIWENVEDAPAEFQFVLDDGAPVSSRQEGTQKIAYFYPMVHIRELHARRGPAPSPLSSPRRASSSTATSVANTNTSSSSEKVCVSTASGEEFHVWISEGYTFQQLRRDAARYWNIPPGEVALADAEGCLWPEQAKILSLMSIGDLHDKGIILEYKGGTIAAKAPNSVSLRDAMSAATIGKDKRPGTKRSISASALSLSLPQPTGFGRAGSSTSSFALRRALSITDSDVASMELMPSIPITNPVEELWRIFTFYCVNGDSMELECLKAHQFNKLLRDSRVFGGYLTPAMVDIIYTAETKGRAQATGKMNYEEFLNALVKVARAAHTKGNRANSSSSKLLCNSEEEDELFQKLVVEHVLPLASRWPTNTWLQHTQRLRRPEIVSFISKFLEPLVEMFMFYAKSYVLNASGVKEFYMSYADYQKFINDFCFANLQLSSVEAAHVFLASCSSPPFHGALFEAGSSKMQSAEYNESSSQNGESVVGSTGIGGSNSMASIQRILESVEGVVAYAFPQNQVGRMCMGVSAFLDALGRTGLTAFTKTETLKTIHCVKGVFHHLSRGLTRSRVLAILKNHGSTAVHATKFYSGSVAFNNKFLDMWRYEGSPDYLTLDTIAGYPGSPDAKMMSSTAPVPRGMSTGTEAIVCSTGTPFVGNTSRRGFSPPFSSSSLFNEKNVPNGSGRGREALDRLVRNAFLRNAIATNDEHGADNGVSDEITELPNRTTESSLNKLIISEEIKEQKERVVEEVPAIIPHTLPANVQGNLDSKQNLGLSLEVPTIDTRQADFPEPSRSGSPPRSPTLQLRTNTPCTSLVSPPSPLAKVPLRQEDEKIFFESILLKGGVFKKYGQWGNPHRRFVWCSKEFDALYWRPLNKKNNLAKDSISVASMISILPGNSTRTRYAFMKHLSEGTYDCVLVVTLLFVVLTLVLLVTDKAISRCFSVVAEDRRLDLEADSEATRELWTNALAFLMREHRS</sequence>
<feature type="compositionally biased region" description="Polar residues" evidence="2">
    <location>
        <begin position="840"/>
        <end position="854"/>
    </location>
</feature>
<dbReference type="GO" id="GO:0015631">
    <property type="term" value="F:tubulin binding"/>
    <property type="evidence" value="ECO:0007669"/>
    <property type="project" value="InterPro"/>
</dbReference>
<dbReference type="PANTHER" id="PTHR12932">
    <property type="entry name" value="P25 ALPHA-RELATED"/>
    <property type="match status" value="1"/>
</dbReference>
<dbReference type="InterPro" id="IPR001849">
    <property type="entry name" value="PH_domain"/>
</dbReference>
<evidence type="ECO:0000313" key="6">
    <source>
        <dbReference type="Proteomes" id="UP001259832"/>
    </source>
</evidence>
<evidence type="ECO:0000313" key="5">
    <source>
        <dbReference type="EMBL" id="KAK1934232.1"/>
    </source>
</evidence>
<dbReference type="GO" id="GO:0046785">
    <property type="term" value="P:microtubule polymerization"/>
    <property type="evidence" value="ECO:0007669"/>
    <property type="project" value="InterPro"/>
</dbReference>
<keyword evidence="3" id="KW-1133">Transmembrane helix</keyword>
<reference evidence="5" key="1">
    <citation type="submission" date="2023-08" db="EMBL/GenBank/DDBJ databases">
        <title>Reference Genome Resource for the Citrus Pathogen Phytophthora citrophthora.</title>
        <authorList>
            <person name="Moller H."/>
            <person name="Coetzee B."/>
            <person name="Rose L.J."/>
            <person name="Van Niekerk J.M."/>
        </authorList>
    </citation>
    <scope>NUCLEOTIDE SEQUENCE</scope>
    <source>
        <strain evidence="5">STE-U-9442</strain>
    </source>
</reference>
<dbReference type="InterPro" id="IPR011993">
    <property type="entry name" value="PH-like_dom_sf"/>
</dbReference>
<dbReference type="PANTHER" id="PTHR12932:SF9">
    <property type="entry name" value="TUBULIN POLYMERIZATION-PROMOTING PROTEIN HOMOLOG"/>
    <property type="match status" value="1"/>
</dbReference>
<dbReference type="InterPro" id="IPR011992">
    <property type="entry name" value="EF-hand-dom_pair"/>
</dbReference>
<feature type="region of interest" description="Disordered" evidence="2">
    <location>
        <begin position="822"/>
        <end position="854"/>
    </location>
</feature>
<protein>
    <recommendedName>
        <fullName evidence="4">PH domain-containing protein</fullName>
    </recommendedName>
</protein>
<proteinExistence type="inferred from homology"/>
<keyword evidence="3" id="KW-0812">Transmembrane</keyword>
<evidence type="ECO:0000256" key="1">
    <source>
        <dbReference type="ARBA" id="ARBA00010994"/>
    </source>
</evidence>
<accession>A0AAD9G9D8</accession>
<dbReference type="Proteomes" id="UP001259832">
    <property type="component" value="Unassembled WGS sequence"/>
</dbReference>
<feature type="transmembrane region" description="Helical" evidence="3">
    <location>
        <begin position="949"/>
        <end position="970"/>
    </location>
</feature>
<keyword evidence="6" id="KW-1185">Reference proteome</keyword>
<dbReference type="SUPFAM" id="SSF50729">
    <property type="entry name" value="PH domain-like"/>
    <property type="match status" value="1"/>
</dbReference>
<dbReference type="InterPro" id="IPR008907">
    <property type="entry name" value="TPP/p25"/>
</dbReference>
<evidence type="ECO:0000256" key="3">
    <source>
        <dbReference type="SAM" id="Phobius"/>
    </source>
</evidence>
<dbReference type="Gene3D" id="1.10.238.10">
    <property type="entry name" value="EF-hand"/>
    <property type="match status" value="1"/>
</dbReference>
<dbReference type="AlphaFoldDB" id="A0AAD9G9D8"/>
<dbReference type="GO" id="GO:0001578">
    <property type="term" value="P:microtubule bundle formation"/>
    <property type="evidence" value="ECO:0007669"/>
    <property type="project" value="TreeGrafter"/>
</dbReference>
<dbReference type="PROSITE" id="PS50003">
    <property type="entry name" value="PH_DOMAIN"/>
    <property type="match status" value="1"/>
</dbReference>
<dbReference type="Gene3D" id="2.30.29.30">
    <property type="entry name" value="Pleckstrin-homology domain (PH domain)/Phosphotyrosine-binding domain (PTB)"/>
    <property type="match status" value="1"/>
</dbReference>
<dbReference type="GO" id="GO:0005874">
    <property type="term" value="C:microtubule"/>
    <property type="evidence" value="ECO:0007669"/>
    <property type="project" value="TreeGrafter"/>
</dbReference>